<comment type="caution">
    <text evidence="3">The sequence shown here is derived from an EMBL/GenBank/DDBJ whole genome shotgun (WGS) entry which is preliminary data.</text>
</comment>
<name>A0A432W2Q9_9GAMM</name>
<organism evidence="3 4">
    <name type="scientific">Aliidiomarina iranensis</name>
    <dbReference type="NCBI Taxonomy" id="1434071"/>
    <lineage>
        <taxon>Bacteria</taxon>
        <taxon>Pseudomonadati</taxon>
        <taxon>Pseudomonadota</taxon>
        <taxon>Gammaproteobacteria</taxon>
        <taxon>Alteromonadales</taxon>
        <taxon>Idiomarinaceae</taxon>
        <taxon>Aliidiomarina</taxon>
    </lineage>
</organism>
<evidence type="ECO:0000256" key="1">
    <source>
        <dbReference type="ARBA" id="ARBA00005578"/>
    </source>
</evidence>
<keyword evidence="3" id="KW-0132">Cell division</keyword>
<sequence>MTPKDIEAILQAALELDEVHVTGEGQSFQVIAVSAAFADLSPVKKQQMIYRPLNDKIHDGSIHALSIKTYTPEKWQREKLLNMPS</sequence>
<dbReference type="PANTHER" id="PTHR46229:SF4">
    <property type="entry name" value="ACID STRESS PROTEIN IBAG"/>
    <property type="match status" value="1"/>
</dbReference>
<dbReference type="EMBL" id="PIPJ01000001">
    <property type="protein sequence ID" value="RUO23498.1"/>
    <property type="molecule type" value="Genomic_DNA"/>
</dbReference>
<evidence type="ECO:0000313" key="3">
    <source>
        <dbReference type="EMBL" id="RUO23498.1"/>
    </source>
</evidence>
<dbReference type="GO" id="GO:0051301">
    <property type="term" value="P:cell division"/>
    <property type="evidence" value="ECO:0007669"/>
    <property type="project" value="UniProtKB-KW"/>
</dbReference>
<dbReference type="OrthoDB" id="9812890at2"/>
<dbReference type="SUPFAM" id="SSF82657">
    <property type="entry name" value="BolA-like"/>
    <property type="match status" value="1"/>
</dbReference>
<evidence type="ECO:0000313" key="4">
    <source>
        <dbReference type="Proteomes" id="UP000288395"/>
    </source>
</evidence>
<comment type="similarity">
    <text evidence="1 2">Belongs to the BolA/IbaG family.</text>
</comment>
<dbReference type="AlphaFoldDB" id="A0A432W2Q9"/>
<keyword evidence="4" id="KW-1185">Reference proteome</keyword>
<dbReference type="InterPro" id="IPR002634">
    <property type="entry name" value="BolA"/>
</dbReference>
<protein>
    <submittedName>
        <fullName evidence="3">Cell division protein BolA</fullName>
    </submittedName>
</protein>
<dbReference type="Pfam" id="PF01722">
    <property type="entry name" value="BolA"/>
    <property type="match status" value="1"/>
</dbReference>
<proteinExistence type="inferred from homology"/>
<keyword evidence="3" id="KW-0131">Cell cycle</keyword>
<dbReference type="InterPro" id="IPR036065">
    <property type="entry name" value="BolA-like_sf"/>
</dbReference>
<dbReference type="Gene3D" id="3.30.300.90">
    <property type="entry name" value="BolA-like"/>
    <property type="match status" value="1"/>
</dbReference>
<accession>A0A432W2Q9</accession>
<dbReference type="Proteomes" id="UP000288395">
    <property type="component" value="Unassembled WGS sequence"/>
</dbReference>
<dbReference type="InterPro" id="IPR050961">
    <property type="entry name" value="BolA/IbaG_stress_morph_reg"/>
</dbReference>
<gene>
    <name evidence="3" type="ORF">CWE08_02300</name>
</gene>
<dbReference type="PIRSF" id="PIRSF003113">
    <property type="entry name" value="BolA"/>
    <property type="match status" value="1"/>
</dbReference>
<dbReference type="RefSeq" id="WP_126765199.1">
    <property type="nucleotide sequence ID" value="NZ_PIPJ01000001.1"/>
</dbReference>
<dbReference type="PANTHER" id="PTHR46229">
    <property type="entry name" value="BOLA TRANSCRIPTION REGULATOR"/>
    <property type="match status" value="1"/>
</dbReference>
<reference evidence="4" key="1">
    <citation type="journal article" date="2018" name="Front. Microbiol.">
        <title>Genome-Based Analysis Reveals the Taxonomy and Diversity of the Family Idiomarinaceae.</title>
        <authorList>
            <person name="Liu Y."/>
            <person name="Lai Q."/>
            <person name="Shao Z."/>
        </authorList>
    </citation>
    <scope>NUCLEOTIDE SEQUENCE [LARGE SCALE GENOMIC DNA]</scope>
    <source>
        <strain evidence="4">GBPy7</strain>
    </source>
</reference>
<evidence type="ECO:0000256" key="2">
    <source>
        <dbReference type="RuleBase" id="RU003860"/>
    </source>
</evidence>